<sequence length="103" mass="10993">MSSTQKIAAPPSAKTEEESSGNSPKKAPRKRSSRRKKSPSPQRSYDHIPIIIFLLVIFSFSLLCIGIGLTHYLEPERAGIPACSQAPCVFLPGAAVAQKGGGE</sequence>
<evidence type="ECO:0000256" key="1">
    <source>
        <dbReference type="SAM" id="MobiDB-lite"/>
    </source>
</evidence>
<dbReference type="EMBL" id="CP159373">
    <property type="protein sequence ID" value="XCN72018.1"/>
    <property type="molecule type" value="Genomic_DNA"/>
</dbReference>
<proteinExistence type="predicted"/>
<organism evidence="3">
    <name type="scientific">Candidatus Electrothrix aestuarii</name>
    <dbReference type="NCBI Taxonomy" id="3062594"/>
    <lineage>
        <taxon>Bacteria</taxon>
        <taxon>Pseudomonadati</taxon>
        <taxon>Thermodesulfobacteriota</taxon>
        <taxon>Desulfobulbia</taxon>
        <taxon>Desulfobulbales</taxon>
        <taxon>Desulfobulbaceae</taxon>
        <taxon>Candidatus Electrothrix</taxon>
    </lineage>
</organism>
<accession>A0AAU8LRU0</accession>
<feature type="transmembrane region" description="Helical" evidence="2">
    <location>
        <begin position="48"/>
        <end position="69"/>
    </location>
</feature>
<keyword evidence="2" id="KW-1133">Transmembrane helix</keyword>
<reference evidence="3" key="1">
    <citation type="journal article" date="2024" name="Syst. Appl. Microbiol.">
        <title>First single-strain enrichments of Electrothrix cable bacteria, description of E. aestuarii sp. nov. and E. rattekaaiensis sp. nov., and proposal of a cable bacteria taxonomy following the rules of the SeqCode.</title>
        <authorList>
            <person name="Plum-Jensen L.E."/>
            <person name="Schramm A."/>
            <person name="Marshall I.P.G."/>
        </authorList>
    </citation>
    <scope>NUCLEOTIDE SEQUENCE</scope>
    <source>
        <strain evidence="3">Rat1</strain>
    </source>
</reference>
<keyword evidence="2" id="KW-0812">Transmembrane</keyword>
<feature type="region of interest" description="Disordered" evidence="1">
    <location>
        <begin position="1"/>
        <end position="43"/>
    </location>
</feature>
<name>A0AAU8LRU0_9BACT</name>
<evidence type="ECO:0000313" key="3">
    <source>
        <dbReference type="EMBL" id="XCN72018.1"/>
    </source>
</evidence>
<dbReference type="KEGG" id="eaj:Q3M24_17140"/>
<dbReference type="AlphaFoldDB" id="A0AAU8LRU0"/>
<keyword evidence="2" id="KW-0472">Membrane</keyword>
<gene>
    <name evidence="3" type="ORF">Q3M24_17140</name>
</gene>
<evidence type="ECO:0000256" key="2">
    <source>
        <dbReference type="SAM" id="Phobius"/>
    </source>
</evidence>
<protein>
    <submittedName>
        <fullName evidence="3">Uncharacterized protein</fullName>
    </submittedName>
</protein>
<feature type="compositionally biased region" description="Basic residues" evidence="1">
    <location>
        <begin position="26"/>
        <end position="38"/>
    </location>
</feature>
<reference evidence="3" key="2">
    <citation type="submission" date="2024-06" db="EMBL/GenBank/DDBJ databases">
        <authorList>
            <person name="Plum-Jensen L.E."/>
            <person name="Schramm A."/>
            <person name="Marshall I.P.G."/>
        </authorList>
    </citation>
    <scope>NUCLEOTIDE SEQUENCE</scope>
    <source>
        <strain evidence="3">Rat1</strain>
    </source>
</reference>